<accession>A0A804L8W7</accession>
<feature type="compositionally biased region" description="Low complexity" evidence="2">
    <location>
        <begin position="133"/>
        <end position="142"/>
    </location>
</feature>
<sequence>MGDSTAMTIEFLRARLLSERTVSKAAKERADQLAKRVTELEERLRVMTIQRRKAEQAAVDAISILETHGINDLFEEIDSSSDKDESPCGEEGCEEASKEDEVCTASKVERMVVEDAQSSSELEVSFSQARSLSWRSRSSSPDSARKLKGKHFRQRQRRMSLMSPVESSPKYNLGKSCRKIKQKEMGSTTEEKGDDFVIIGNSLPGLPVIVSGSQSSFVTVQKQEVDAIGSERDKEMERVLEQQAQLIGQYEAEEKAQREWEKKYNENKCSNPDYSESEKQCHVAVVNSESQKDSLAVPEKIPYEDEEPKSDVLSGTKEPGCLSDDIVLKLSDSANQGTIDGGQDANVVQSSNAFVSTDLPRTRSGSNSQAFVEGLTDQVAHHVAVTDSEACLVEVAFPAKVSTVVSSFEKQNQGLIYDKSDSGSSNNINMQAHSQMNSPLNGSPSTANSERETPKWELAGTQDPLYERPTQSAGSSSLGGVLEALQRAKISLKQELYQSPLPGKGTMALPAARNYHTKTTLSGETLKVPIGSAGLFRLPTDTFPPAQNLQRKLYGSGLSLTTGYPHLGYAFTTADGHPSTVPEAGSKNSMGKLNFGNYRPGMDLPTSFRYSLPYSGSTEDRIPVPNEAEISLGKQHFNTYSYEVGIPAFSRYSLPANEATDGTPFPNRSGGSVHQQYFDSYHPGIEEPAARRYSLPYSDLTRDRTILRDGVSEPHTDIRNQMPPRDRYSLYGGNGTRSSMQIL</sequence>
<dbReference type="PANTHER" id="PTHR33701">
    <property type="entry name" value="TRANSMEMBRANE PROTEIN"/>
    <property type="match status" value="1"/>
</dbReference>
<keyword evidence="5" id="KW-1185">Reference proteome</keyword>
<reference evidence="3" key="1">
    <citation type="submission" date="2021-03" db="EMBL/GenBank/DDBJ databases">
        <authorList>
            <consortium name="Genoscope - CEA"/>
            <person name="William W."/>
        </authorList>
    </citation>
    <scope>NUCLEOTIDE SEQUENCE</scope>
    <source>
        <strain evidence="3">Doubled-haploid Pahang</strain>
    </source>
</reference>
<feature type="compositionally biased region" description="Polar residues" evidence="2">
    <location>
        <begin position="422"/>
        <end position="448"/>
    </location>
</feature>
<feature type="region of interest" description="Disordered" evidence="2">
    <location>
        <begin position="133"/>
        <end position="172"/>
    </location>
</feature>
<dbReference type="AlphaFoldDB" id="A0A804L8W7"/>
<dbReference type="OMA" id="ANHFHEP"/>
<feature type="region of interest" description="Disordered" evidence="2">
    <location>
        <begin position="77"/>
        <end position="100"/>
    </location>
</feature>
<gene>
    <name evidence="3" type="ORF">GSMUA_07610.1</name>
</gene>
<feature type="region of interest" description="Disordered" evidence="2">
    <location>
        <begin position="419"/>
        <end position="453"/>
    </location>
</feature>
<dbReference type="Proteomes" id="UP000012960">
    <property type="component" value="Unplaced"/>
</dbReference>
<dbReference type="EMBL" id="HG996475">
    <property type="protein sequence ID" value="CAG1864867.1"/>
    <property type="molecule type" value="Genomic_DNA"/>
</dbReference>
<evidence type="ECO:0000313" key="4">
    <source>
        <dbReference type="EnsemblPlants" id="Ma11_p17460.1"/>
    </source>
</evidence>
<name>A0A804L8W7_MUSAM</name>
<feature type="region of interest" description="Disordered" evidence="2">
    <location>
        <begin position="287"/>
        <end position="317"/>
    </location>
</feature>
<dbReference type="Gramene" id="Ma11_t17460.1">
    <property type="protein sequence ID" value="Ma11_p17460.1"/>
    <property type="gene ID" value="Ma11_g17460"/>
</dbReference>
<dbReference type="FunCoup" id="A0A804L8W7">
    <property type="interactions" value="4140"/>
</dbReference>
<feature type="coiled-coil region" evidence="1">
    <location>
        <begin position="23"/>
        <end position="57"/>
    </location>
</feature>
<feature type="compositionally biased region" description="Basic residues" evidence="2">
    <location>
        <begin position="146"/>
        <end position="158"/>
    </location>
</feature>
<organism evidence="4 5">
    <name type="scientific">Musa acuminata subsp. malaccensis</name>
    <name type="common">Wild banana</name>
    <name type="synonym">Musa malaccensis</name>
    <dbReference type="NCBI Taxonomy" id="214687"/>
    <lineage>
        <taxon>Eukaryota</taxon>
        <taxon>Viridiplantae</taxon>
        <taxon>Streptophyta</taxon>
        <taxon>Embryophyta</taxon>
        <taxon>Tracheophyta</taxon>
        <taxon>Spermatophyta</taxon>
        <taxon>Magnoliopsida</taxon>
        <taxon>Liliopsida</taxon>
        <taxon>Zingiberales</taxon>
        <taxon>Musaceae</taxon>
        <taxon>Musa</taxon>
    </lineage>
</organism>
<keyword evidence="1" id="KW-0175">Coiled coil</keyword>
<evidence type="ECO:0000313" key="5">
    <source>
        <dbReference type="Proteomes" id="UP000012960"/>
    </source>
</evidence>
<proteinExistence type="predicted"/>
<reference evidence="4" key="2">
    <citation type="submission" date="2021-05" db="UniProtKB">
        <authorList>
            <consortium name="EnsemblPlants"/>
        </authorList>
    </citation>
    <scope>IDENTIFICATION</scope>
    <source>
        <strain evidence="4">subsp. malaccensis</strain>
    </source>
</reference>
<dbReference type="EnsemblPlants" id="Ma11_t17460.1">
    <property type="protein sequence ID" value="Ma11_p17460.1"/>
    <property type="gene ID" value="Ma11_g17460"/>
</dbReference>
<evidence type="ECO:0000256" key="1">
    <source>
        <dbReference type="SAM" id="Coils"/>
    </source>
</evidence>
<dbReference type="PANTHER" id="PTHR33701:SF3">
    <property type="entry name" value="TRANSCRIPTIONAL REGULATOR ATRX"/>
    <property type="match status" value="1"/>
</dbReference>
<protein>
    <submittedName>
        <fullName evidence="3">(wild Malaysian banana) hypothetical protein</fullName>
    </submittedName>
</protein>
<evidence type="ECO:0000313" key="3">
    <source>
        <dbReference type="EMBL" id="CAG1864867.1"/>
    </source>
</evidence>
<evidence type="ECO:0000256" key="2">
    <source>
        <dbReference type="SAM" id="MobiDB-lite"/>
    </source>
</evidence>
<dbReference type="OrthoDB" id="1939754at2759"/>